<evidence type="ECO:0000256" key="3">
    <source>
        <dbReference type="ARBA" id="ARBA00022475"/>
    </source>
</evidence>
<evidence type="ECO:0000256" key="10">
    <source>
        <dbReference type="ARBA" id="ARBA00023170"/>
    </source>
</evidence>
<dbReference type="EMBL" id="JACTNZ010000004">
    <property type="protein sequence ID" value="KAG5551457.1"/>
    <property type="molecule type" value="Genomic_DNA"/>
</dbReference>
<evidence type="ECO:0000256" key="9">
    <source>
        <dbReference type="ARBA" id="ARBA00023136"/>
    </source>
</evidence>
<evidence type="ECO:0000256" key="5">
    <source>
        <dbReference type="ARBA" id="ARBA00022692"/>
    </source>
</evidence>
<comment type="subcellular location">
    <subcellularLocation>
        <location evidence="1">Cell membrane</location>
        <topology evidence="1">Single-pass type I membrane protein</topology>
    </subcellularLocation>
</comment>
<dbReference type="Proteomes" id="UP000823749">
    <property type="component" value="Chromosome 4"/>
</dbReference>
<keyword evidence="7" id="KW-0677">Repeat</keyword>
<keyword evidence="4" id="KW-0433">Leucine-rich repeat</keyword>
<keyword evidence="13" id="KW-1185">Reference proteome</keyword>
<accession>A0AAV6KH55</accession>
<comment type="similarity">
    <text evidence="2">Belongs to the RLP family.</text>
</comment>
<dbReference type="Gene3D" id="3.80.10.10">
    <property type="entry name" value="Ribonuclease Inhibitor"/>
    <property type="match status" value="1"/>
</dbReference>
<evidence type="ECO:0000256" key="1">
    <source>
        <dbReference type="ARBA" id="ARBA00004251"/>
    </source>
</evidence>
<sequence length="227" mass="26267">MKIAQKGILRVYEKIQSAFAAINLSNYKFSGKIPESLGSLSGLQVLIIPKNNLIGAIPSSFASLTKLDSLDLSQNVLSRNIPQQLIQPTFLAVVDVSHDHLIVLYLKGNNSVHSKIAHMMGIQDFVVSLCQRHVKILKGHHRCHQDTAHTTMKLSFRVVFTGYMVRHIHGIWKWAYSWVGYWNHFDPENFKSQDFTTLTQRYHEWFVETFGSRKKIHKKQKRKERRN</sequence>
<keyword evidence="6" id="KW-0732">Signal</keyword>
<keyword evidence="11" id="KW-0325">Glycoprotein</keyword>
<dbReference type="InterPro" id="IPR032675">
    <property type="entry name" value="LRR_dom_sf"/>
</dbReference>
<evidence type="ECO:0000256" key="4">
    <source>
        <dbReference type="ARBA" id="ARBA00022614"/>
    </source>
</evidence>
<evidence type="ECO:0000256" key="7">
    <source>
        <dbReference type="ARBA" id="ARBA00022737"/>
    </source>
</evidence>
<keyword evidence="9" id="KW-0472">Membrane</keyword>
<dbReference type="GO" id="GO:0005886">
    <property type="term" value="C:plasma membrane"/>
    <property type="evidence" value="ECO:0007669"/>
    <property type="project" value="UniProtKB-SubCell"/>
</dbReference>
<organism evidence="12 13">
    <name type="scientific">Rhododendron griersonianum</name>
    <dbReference type="NCBI Taxonomy" id="479676"/>
    <lineage>
        <taxon>Eukaryota</taxon>
        <taxon>Viridiplantae</taxon>
        <taxon>Streptophyta</taxon>
        <taxon>Embryophyta</taxon>
        <taxon>Tracheophyta</taxon>
        <taxon>Spermatophyta</taxon>
        <taxon>Magnoliopsida</taxon>
        <taxon>eudicotyledons</taxon>
        <taxon>Gunneridae</taxon>
        <taxon>Pentapetalae</taxon>
        <taxon>asterids</taxon>
        <taxon>Ericales</taxon>
        <taxon>Ericaceae</taxon>
        <taxon>Ericoideae</taxon>
        <taxon>Rhodoreae</taxon>
        <taxon>Rhododendron</taxon>
    </lineage>
</organism>
<dbReference type="PANTHER" id="PTHR27004">
    <property type="entry name" value="RECEPTOR-LIKE PROTEIN 12 ISOFORM X1"/>
    <property type="match status" value="1"/>
</dbReference>
<evidence type="ECO:0000256" key="11">
    <source>
        <dbReference type="ARBA" id="ARBA00023180"/>
    </source>
</evidence>
<dbReference type="FunFam" id="3.80.10.10:FF:000041">
    <property type="entry name" value="LRR receptor-like serine/threonine-protein kinase ERECTA"/>
    <property type="match status" value="1"/>
</dbReference>
<evidence type="ECO:0000256" key="6">
    <source>
        <dbReference type="ARBA" id="ARBA00022729"/>
    </source>
</evidence>
<evidence type="ECO:0000256" key="8">
    <source>
        <dbReference type="ARBA" id="ARBA00022989"/>
    </source>
</evidence>
<protein>
    <submittedName>
        <fullName evidence="12">Uncharacterized protein</fullName>
    </submittedName>
</protein>
<evidence type="ECO:0000256" key="2">
    <source>
        <dbReference type="ARBA" id="ARBA00009592"/>
    </source>
</evidence>
<comment type="caution">
    <text evidence="12">The sequence shown here is derived from an EMBL/GenBank/DDBJ whole genome shotgun (WGS) entry which is preliminary data.</text>
</comment>
<keyword evidence="3" id="KW-1003">Cell membrane</keyword>
<keyword evidence="8" id="KW-1133">Transmembrane helix</keyword>
<dbReference type="SUPFAM" id="SSF52058">
    <property type="entry name" value="L domain-like"/>
    <property type="match status" value="1"/>
</dbReference>
<keyword evidence="10" id="KW-0675">Receptor</keyword>
<dbReference type="AlphaFoldDB" id="A0AAV6KH55"/>
<proteinExistence type="inferred from homology"/>
<dbReference type="PANTHER" id="PTHR27004:SF447">
    <property type="entry name" value="RECEPTOR LIKE PROTEIN 30-LIKE"/>
    <property type="match status" value="1"/>
</dbReference>
<evidence type="ECO:0000313" key="12">
    <source>
        <dbReference type="EMBL" id="KAG5551457.1"/>
    </source>
</evidence>
<gene>
    <name evidence="12" type="ORF">RHGRI_009767</name>
</gene>
<evidence type="ECO:0000313" key="13">
    <source>
        <dbReference type="Proteomes" id="UP000823749"/>
    </source>
</evidence>
<keyword evidence="5" id="KW-0812">Transmembrane</keyword>
<name>A0AAV6KH55_9ERIC</name>
<reference evidence="12" key="1">
    <citation type="submission" date="2020-08" db="EMBL/GenBank/DDBJ databases">
        <title>Plant Genome Project.</title>
        <authorList>
            <person name="Zhang R.-G."/>
        </authorList>
    </citation>
    <scope>NUCLEOTIDE SEQUENCE</scope>
    <source>
        <strain evidence="12">WSP0</strain>
        <tissue evidence="12">Leaf</tissue>
    </source>
</reference>